<evidence type="ECO:0000313" key="9">
    <source>
        <dbReference type="Proteomes" id="UP000823660"/>
    </source>
</evidence>
<evidence type="ECO:0000256" key="5">
    <source>
        <dbReference type="ARBA" id="ARBA00023295"/>
    </source>
</evidence>
<evidence type="ECO:0000256" key="6">
    <source>
        <dbReference type="ARBA" id="ARBA00034414"/>
    </source>
</evidence>
<organism evidence="8 9">
    <name type="scientific">Candidatus Cryptobacteroides faecipullorum</name>
    <dbReference type="NCBI Taxonomy" id="2840764"/>
    <lineage>
        <taxon>Bacteria</taxon>
        <taxon>Pseudomonadati</taxon>
        <taxon>Bacteroidota</taxon>
        <taxon>Bacteroidia</taxon>
        <taxon>Bacteroidales</taxon>
        <taxon>Candidatus Cryptobacteroides</taxon>
    </lineage>
</organism>
<dbReference type="AlphaFoldDB" id="A0A9D9I715"/>
<comment type="similarity">
    <text evidence="1">Belongs to the glycosyl hydrolase 18 family.</text>
</comment>
<evidence type="ECO:0000256" key="2">
    <source>
        <dbReference type="ARBA" id="ARBA00012566"/>
    </source>
</evidence>
<dbReference type="Pfam" id="PF23916">
    <property type="entry name" value="TIM-barrel_EndoS"/>
    <property type="match status" value="1"/>
</dbReference>
<comment type="catalytic activity">
    <reaction evidence="6">
        <text>an N(4)-(oligosaccharide-(1-&gt;3)-[oligosaccharide-(1-&gt;6)]-beta-D-Man-(1-&gt;4)-beta-D-GlcNAc-(1-&gt;4)-alpha-D-GlcNAc)-L-asparaginyl-[protein] + H2O = an oligosaccharide-(1-&gt;3)-[oligosaccharide-(1-&gt;6)]-beta-D-Man-(1-&gt;4)-D-GlcNAc + N(4)-(N-acetyl-beta-D-glucosaminyl)-L-asparaginyl-[protein]</text>
        <dbReference type="Rhea" id="RHEA:73067"/>
        <dbReference type="Rhea" id="RHEA-COMP:12603"/>
        <dbReference type="Rhea" id="RHEA-COMP:18176"/>
        <dbReference type="ChEBI" id="CHEBI:15377"/>
        <dbReference type="ChEBI" id="CHEBI:132248"/>
        <dbReference type="ChEBI" id="CHEBI:192714"/>
        <dbReference type="ChEBI" id="CHEBI:192715"/>
        <dbReference type="EC" id="3.2.1.96"/>
    </reaction>
</comment>
<keyword evidence="5" id="KW-0326">Glycosidase</keyword>
<dbReference type="SUPFAM" id="SSF51445">
    <property type="entry name" value="(Trans)glycosidases"/>
    <property type="match status" value="1"/>
</dbReference>
<comment type="caution">
    <text evidence="8">The sequence shown here is derived from an EMBL/GenBank/DDBJ whole genome shotgun (WGS) entry which is preliminary data.</text>
</comment>
<evidence type="ECO:0000256" key="3">
    <source>
        <dbReference type="ARBA" id="ARBA00022729"/>
    </source>
</evidence>
<protein>
    <recommendedName>
        <fullName evidence="2">mannosyl-glycoprotein endo-beta-N-acetylglucosaminidase</fullName>
        <ecNumber evidence="2">3.2.1.96</ecNumber>
    </recommendedName>
</protein>
<keyword evidence="3" id="KW-0732">Signal</keyword>
<sequence length="379" mass="43237">MNILKIFSFIVPAACLTVFSCTDVEKLEIDHVGGYNTMNNAESEAYYASLREYKDQIWNYGRPVAFGWFSDWAPQGVARKGYLSAVPDSMDIISMWSGAPDRYTITPEQKADKEFVQKVKGIKLLEVSLLSHLGKGRTPESVYTPLYEQAEKEGWSDAQLDEAKKLARWDFWGFTSHDLNNTEELKAAHTRFAKALCDSLVTNEWDGFDIDWEPGNGFNDADGTLANNPRETELILHLVKEMGKYIGPMSDQEGKGHRLLCVDGQISVFTYNCPEYIDYFILQSYGRVDDLNGYADPHKFILTENFEKFATTGGQLLEQARYMPDEGYKGGVGAYRFTKDYDNTPDYKYMRKAIQENQRVFNEWKEKQNGNPGEGTDQQ</sequence>
<keyword evidence="4" id="KW-0378">Hydrolase</keyword>
<proteinExistence type="inferred from homology"/>
<dbReference type="Proteomes" id="UP000823660">
    <property type="component" value="Unassembled WGS sequence"/>
</dbReference>
<dbReference type="PROSITE" id="PS51257">
    <property type="entry name" value="PROKAR_LIPOPROTEIN"/>
    <property type="match status" value="1"/>
</dbReference>
<evidence type="ECO:0000313" key="8">
    <source>
        <dbReference type="EMBL" id="MBO8466917.1"/>
    </source>
</evidence>
<dbReference type="Gene3D" id="3.20.20.80">
    <property type="entry name" value="Glycosidases"/>
    <property type="match status" value="1"/>
</dbReference>
<name>A0A9D9I715_9BACT</name>
<dbReference type="InterPro" id="IPR057016">
    <property type="entry name" value="EndoS_F2-like_TIM-barrel"/>
</dbReference>
<feature type="domain" description="Endo-beta-N-acetylglucosaminidase EndoS/F2-like TIM-barrel" evidence="7">
    <location>
        <begin position="181"/>
        <end position="289"/>
    </location>
</feature>
<reference evidence="8" key="2">
    <citation type="journal article" date="2021" name="PeerJ">
        <title>Extensive microbial diversity within the chicken gut microbiome revealed by metagenomics and culture.</title>
        <authorList>
            <person name="Gilroy R."/>
            <person name="Ravi A."/>
            <person name="Getino M."/>
            <person name="Pursley I."/>
            <person name="Horton D.L."/>
            <person name="Alikhan N.F."/>
            <person name="Baker D."/>
            <person name="Gharbi K."/>
            <person name="Hall N."/>
            <person name="Watson M."/>
            <person name="Adriaenssens E.M."/>
            <person name="Foster-Nyarko E."/>
            <person name="Jarju S."/>
            <person name="Secka A."/>
            <person name="Antonio M."/>
            <person name="Oren A."/>
            <person name="Chaudhuri R.R."/>
            <person name="La Ragione R."/>
            <person name="Hildebrand F."/>
            <person name="Pallen M.J."/>
        </authorList>
    </citation>
    <scope>NUCLEOTIDE SEQUENCE</scope>
    <source>
        <strain evidence="8">B1-15692</strain>
    </source>
</reference>
<gene>
    <name evidence="8" type="ORF">IAB99_04045</name>
</gene>
<reference evidence="8" key="1">
    <citation type="submission" date="2020-10" db="EMBL/GenBank/DDBJ databases">
        <authorList>
            <person name="Gilroy R."/>
        </authorList>
    </citation>
    <scope>NUCLEOTIDE SEQUENCE</scope>
    <source>
        <strain evidence="8">B1-15692</strain>
    </source>
</reference>
<dbReference type="EMBL" id="JADIMH010000020">
    <property type="protein sequence ID" value="MBO8466917.1"/>
    <property type="molecule type" value="Genomic_DNA"/>
</dbReference>
<evidence type="ECO:0000256" key="1">
    <source>
        <dbReference type="ARBA" id="ARBA00009336"/>
    </source>
</evidence>
<dbReference type="InterPro" id="IPR017853">
    <property type="entry name" value="GH"/>
</dbReference>
<dbReference type="Pfam" id="PF16141">
    <property type="entry name" value="GH18_BT1044-like"/>
    <property type="match status" value="1"/>
</dbReference>
<accession>A0A9D9I715</accession>
<dbReference type="EC" id="3.2.1.96" evidence="2"/>
<dbReference type="InterPro" id="IPR032320">
    <property type="entry name" value="GH18_BT1044-like"/>
</dbReference>
<evidence type="ECO:0000256" key="4">
    <source>
        <dbReference type="ARBA" id="ARBA00022801"/>
    </source>
</evidence>
<evidence type="ECO:0000259" key="7">
    <source>
        <dbReference type="Pfam" id="PF23916"/>
    </source>
</evidence>